<dbReference type="AlphaFoldDB" id="K2JRT1"/>
<keyword evidence="5" id="KW-1185">Reference proteome</keyword>
<dbReference type="GO" id="GO:0003700">
    <property type="term" value="F:DNA-binding transcription factor activity"/>
    <property type="evidence" value="ECO:0007669"/>
    <property type="project" value="TreeGrafter"/>
</dbReference>
<dbReference type="OrthoDB" id="270177at2"/>
<proteinExistence type="predicted"/>
<dbReference type="SUPFAM" id="SSF48498">
    <property type="entry name" value="Tetracyclin repressor-like, C-terminal domain"/>
    <property type="match status" value="1"/>
</dbReference>
<dbReference type="GO" id="GO:0000976">
    <property type="term" value="F:transcription cis-regulatory region binding"/>
    <property type="evidence" value="ECO:0007669"/>
    <property type="project" value="TreeGrafter"/>
</dbReference>
<dbReference type="PANTHER" id="PTHR30055:SF146">
    <property type="entry name" value="HTH-TYPE TRANSCRIPTIONAL DUAL REGULATOR CECR"/>
    <property type="match status" value="1"/>
</dbReference>
<dbReference type="Pfam" id="PF14246">
    <property type="entry name" value="TetR_C_7"/>
    <property type="match status" value="1"/>
</dbReference>
<protein>
    <recommendedName>
        <fullName evidence="3">HTH tetR-type domain-containing protein</fullName>
    </recommendedName>
</protein>
<feature type="DNA-binding region" description="H-T-H motif" evidence="2">
    <location>
        <begin position="58"/>
        <end position="77"/>
    </location>
</feature>
<dbReference type="STRING" id="745411.B3C1_17727"/>
<dbReference type="Proteomes" id="UP000006755">
    <property type="component" value="Unassembled WGS sequence"/>
</dbReference>
<sequence>MMIAESGKLAVGQLSQKVYYWVLVLEGSAMRPSTQAKQAKFLAEATELFFEQGYEGTNLDQLIERCGGSKQTLYRYFGDKQGLLKAVVANFTEQAWQVIELKDAKGPALRQQLVEFGCRYRTLLNSAQLAKLFRLLIARVNQDPELIGFFLDRTVRYSQQLLSQHLAQLVEQGALVLADPELASDQFLAALRGRSFIEALLVDLQQQESAASCRHHAEAAVTWLLGDATSA</sequence>
<dbReference type="Gene3D" id="1.10.357.10">
    <property type="entry name" value="Tetracycline Repressor, domain 2"/>
    <property type="match status" value="1"/>
</dbReference>
<evidence type="ECO:0000256" key="1">
    <source>
        <dbReference type="ARBA" id="ARBA00023125"/>
    </source>
</evidence>
<dbReference type="InterPro" id="IPR039536">
    <property type="entry name" value="TetR_C_Proteobacteria"/>
</dbReference>
<evidence type="ECO:0000256" key="2">
    <source>
        <dbReference type="PROSITE-ProRule" id="PRU00335"/>
    </source>
</evidence>
<feature type="domain" description="HTH tetR-type" evidence="3">
    <location>
        <begin position="35"/>
        <end position="95"/>
    </location>
</feature>
<evidence type="ECO:0000259" key="3">
    <source>
        <dbReference type="PROSITE" id="PS50977"/>
    </source>
</evidence>
<dbReference type="PROSITE" id="PS50977">
    <property type="entry name" value="HTH_TETR_2"/>
    <property type="match status" value="1"/>
</dbReference>
<organism evidence="4 5">
    <name type="scientific">Gallaecimonas xiamenensis 3-C-1</name>
    <dbReference type="NCBI Taxonomy" id="745411"/>
    <lineage>
        <taxon>Bacteria</taxon>
        <taxon>Pseudomonadati</taxon>
        <taxon>Pseudomonadota</taxon>
        <taxon>Gammaproteobacteria</taxon>
        <taxon>Enterobacterales</taxon>
        <taxon>Gallaecimonadaceae</taxon>
        <taxon>Gallaecimonas</taxon>
    </lineage>
</organism>
<dbReference type="Pfam" id="PF00440">
    <property type="entry name" value="TetR_N"/>
    <property type="match status" value="1"/>
</dbReference>
<evidence type="ECO:0000313" key="4">
    <source>
        <dbReference type="EMBL" id="EKE67905.1"/>
    </source>
</evidence>
<name>K2JRT1_9GAMM</name>
<accession>K2JRT1</accession>
<evidence type="ECO:0000313" key="5">
    <source>
        <dbReference type="Proteomes" id="UP000006755"/>
    </source>
</evidence>
<dbReference type="PATRIC" id="fig|745411.4.peg.3484"/>
<dbReference type="InterPro" id="IPR001647">
    <property type="entry name" value="HTH_TetR"/>
</dbReference>
<dbReference type="PANTHER" id="PTHR30055">
    <property type="entry name" value="HTH-TYPE TRANSCRIPTIONAL REGULATOR RUTR"/>
    <property type="match status" value="1"/>
</dbReference>
<reference evidence="4 5" key="1">
    <citation type="journal article" date="2012" name="J. Bacteriol.">
        <title>Genome Sequence of Gallaecimonas xiamenensis Type Strain 3-C-1.</title>
        <authorList>
            <person name="Lai Q."/>
            <person name="Wang L."/>
            <person name="Wang W."/>
            <person name="Shao Z."/>
        </authorList>
    </citation>
    <scope>NUCLEOTIDE SEQUENCE [LARGE SCALE GENOMIC DNA]</scope>
    <source>
        <strain evidence="4 5">3-C-1</strain>
    </source>
</reference>
<dbReference type="SUPFAM" id="SSF46689">
    <property type="entry name" value="Homeodomain-like"/>
    <property type="match status" value="1"/>
</dbReference>
<dbReference type="EMBL" id="AMRI01000035">
    <property type="protein sequence ID" value="EKE67905.1"/>
    <property type="molecule type" value="Genomic_DNA"/>
</dbReference>
<gene>
    <name evidence="4" type="ORF">B3C1_17727</name>
</gene>
<dbReference type="InterPro" id="IPR036271">
    <property type="entry name" value="Tet_transcr_reg_TetR-rel_C_sf"/>
</dbReference>
<comment type="caution">
    <text evidence="4">The sequence shown here is derived from an EMBL/GenBank/DDBJ whole genome shotgun (WGS) entry which is preliminary data.</text>
</comment>
<dbReference type="InterPro" id="IPR050109">
    <property type="entry name" value="HTH-type_TetR-like_transc_reg"/>
</dbReference>
<dbReference type="PRINTS" id="PR00455">
    <property type="entry name" value="HTHTETR"/>
</dbReference>
<dbReference type="InterPro" id="IPR009057">
    <property type="entry name" value="Homeodomain-like_sf"/>
</dbReference>
<dbReference type="eggNOG" id="COG1309">
    <property type="taxonomic scope" value="Bacteria"/>
</dbReference>
<keyword evidence="1 2" id="KW-0238">DNA-binding</keyword>